<feature type="domain" description="DUF202" evidence="8">
    <location>
        <begin position="53"/>
        <end position="120"/>
    </location>
</feature>
<dbReference type="EMBL" id="CAJVPL010011797">
    <property type="protein sequence ID" value="CAG8685083.1"/>
    <property type="molecule type" value="Genomic_DNA"/>
</dbReference>
<evidence type="ECO:0000256" key="6">
    <source>
        <dbReference type="SAM" id="MobiDB-lite"/>
    </source>
</evidence>
<evidence type="ECO:0000256" key="4">
    <source>
        <dbReference type="ARBA" id="ARBA00022989"/>
    </source>
</evidence>
<dbReference type="GO" id="GO:0005886">
    <property type="term" value="C:plasma membrane"/>
    <property type="evidence" value="ECO:0007669"/>
    <property type="project" value="UniProtKB-SubCell"/>
</dbReference>
<evidence type="ECO:0000313" key="10">
    <source>
        <dbReference type="Proteomes" id="UP000789831"/>
    </source>
</evidence>
<feature type="transmembrane region" description="Helical" evidence="7">
    <location>
        <begin position="98"/>
        <end position="118"/>
    </location>
</feature>
<feature type="transmembrane region" description="Helical" evidence="7">
    <location>
        <begin position="62"/>
        <end position="83"/>
    </location>
</feature>
<comment type="caution">
    <text evidence="9">The sequence shown here is derived from an EMBL/GenBank/DDBJ whole genome shotgun (WGS) entry which is preliminary data.</text>
</comment>
<keyword evidence="5 7" id="KW-0472">Membrane</keyword>
<dbReference type="InterPro" id="IPR052053">
    <property type="entry name" value="IM_YidH-like"/>
</dbReference>
<dbReference type="PANTHER" id="PTHR34187:SF2">
    <property type="entry name" value="DUF202 DOMAIN-CONTAINING PROTEIN"/>
    <property type="match status" value="1"/>
</dbReference>
<feature type="non-terminal residue" evidence="9">
    <location>
        <position position="1"/>
    </location>
</feature>
<organism evidence="9 10">
    <name type="scientific">Ambispora gerdemannii</name>
    <dbReference type="NCBI Taxonomy" id="144530"/>
    <lineage>
        <taxon>Eukaryota</taxon>
        <taxon>Fungi</taxon>
        <taxon>Fungi incertae sedis</taxon>
        <taxon>Mucoromycota</taxon>
        <taxon>Glomeromycotina</taxon>
        <taxon>Glomeromycetes</taxon>
        <taxon>Archaeosporales</taxon>
        <taxon>Ambisporaceae</taxon>
        <taxon>Ambispora</taxon>
    </lineage>
</organism>
<dbReference type="PANTHER" id="PTHR34187">
    <property type="entry name" value="FGR18P"/>
    <property type="match status" value="1"/>
</dbReference>
<keyword evidence="2" id="KW-1003">Cell membrane</keyword>
<dbReference type="OrthoDB" id="199599at2759"/>
<reference evidence="9" key="1">
    <citation type="submission" date="2021-06" db="EMBL/GenBank/DDBJ databases">
        <authorList>
            <person name="Kallberg Y."/>
            <person name="Tangrot J."/>
            <person name="Rosling A."/>
        </authorList>
    </citation>
    <scope>NUCLEOTIDE SEQUENCE</scope>
    <source>
        <strain evidence="9">MT106</strain>
    </source>
</reference>
<name>A0A9N9HGQ5_9GLOM</name>
<evidence type="ECO:0000256" key="2">
    <source>
        <dbReference type="ARBA" id="ARBA00022475"/>
    </source>
</evidence>
<accession>A0A9N9HGQ5</accession>
<evidence type="ECO:0000259" key="8">
    <source>
        <dbReference type="Pfam" id="PF02656"/>
    </source>
</evidence>
<keyword evidence="4 7" id="KW-1133">Transmembrane helix</keyword>
<sequence length="150" mass="17226">TNMSNNNASNYETFPSTSSLNTTPNPYTEEAWSEWVKSYMPTLYLENRASVARDHLANERTFLAWLRTSLSFIGIGIAITQLFRLTQHTPNETVGKPLGLMFIILGIVFLICGFFRYFHSQFIMTTGNFPASRGTFKQQQQWKVEQEIVI</sequence>
<evidence type="ECO:0000256" key="1">
    <source>
        <dbReference type="ARBA" id="ARBA00004651"/>
    </source>
</evidence>
<evidence type="ECO:0000313" key="9">
    <source>
        <dbReference type="EMBL" id="CAG8685083.1"/>
    </source>
</evidence>
<gene>
    <name evidence="9" type="ORF">AGERDE_LOCUS12840</name>
</gene>
<evidence type="ECO:0000256" key="3">
    <source>
        <dbReference type="ARBA" id="ARBA00022692"/>
    </source>
</evidence>
<comment type="subcellular location">
    <subcellularLocation>
        <location evidence="1">Cell membrane</location>
        <topology evidence="1">Multi-pass membrane protein</topology>
    </subcellularLocation>
</comment>
<proteinExistence type="predicted"/>
<feature type="region of interest" description="Disordered" evidence="6">
    <location>
        <begin position="1"/>
        <end position="25"/>
    </location>
</feature>
<keyword evidence="10" id="KW-1185">Reference proteome</keyword>
<keyword evidence="3 7" id="KW-0812">Transmembrane</keyword>
<dbReference type="InterPro" id="IPR003807">
    <property type="entry name" value="DUF202"/>
</dbReference>
<evidence type="ECO:0000256" key="5">
    <source>
        <dbReference type="ARBA" id="ARBA00023136"/>
    </source>
</evidence>
<feature type="non-terminal residue" evidence="9">
    <location>
        <position position="150"/>
    </location>
</feature>
<dbReference type="Proteomes" id="UP000789831">
    <property type="component" value="Unassembled WGS sequence"/>
</dbReference>
<protein>
    <submittedName>
        <fullName evidence="9">7282_t:CDS:1</fullName>
    </submittedName>
</protein>
<dbReference type="Pfam" id="PF02656">
    <property type="entry name" value="DUF202"/>
    <property type="match status" value="1"/>
</dbReference>
<dbReference type="AlphaFoldDB" id="A0A9N9HGQ5"/>
<evidence type="ECO:0000256" key="7">
    <source>
        <dbReference type="SAM" id="Phobius"/>
    </source>
</evidence>